<dbReference type="PANTHER" id="PTHR42756:SF1">
    <property type="entry name" value="TRANSCRIPTIONAL REPRESSOR OF EMRAB OPERON"/>
    <property type="match status" value="1"/>
</dbReference>
<dbReference type="PRINTS" id="PR00598">
    <property type="entry name" value="HTHMARR"/>
</dbReference>
<accession>A0A9X4JTH9</accession>
<evidence type="ECO:0000313" key="6">
    <source>
        <dbReference type="Proteomes" id="UP001154312"/>
    </source>
</evidence>
<dbReference type="InterPro" id="IPR036390">
    <property type="entry name" value="WH_DNA-bd_sf"/>
</dbReference>
<dbReference type="Proteomes" id="UP001154312">
    <property type="component" value="Unassembled WGS sequence"/>
</dbReference>
<dbReference type="SUPFAM" id="SSF46785">
    <property type="entry name" value="Winged helix' DNA-binding domain"/>
    <property type="match status" value="1"/>
</dbReference>
<dbReference type="GO" id="GO:0003677">
    <property type="term" value="F:DNA binding"/>
    <property type="evidence" value="ECO:0007669"/>
    <property type="project" value="UniProtKB-KW"/>
</dbReference>
<dbReference type="SMART" id="SM00347">
    <property type="entry name" value="HTH_MARR"/>
    <property type="match status" value="1"/>
</dbReference>
<dbReference type="EMBL" id="JAKOAV010000019">
    <property type="protein sequence ID" value="MDF9408799.1"/>
    <property type="molecule type" value="Genomic_DNA"/>
</dbReference>
<dbReference type="Gene3D" id="1.10.10.10">
    <property type="entry name" value="Winged helix-like DNA-binding domain superfamily/Winged helix DNA-binding domain"/>
    <property type="match status" value="1"/>
</dbReference>
<proteinExistence type="predicted"/>
<sequence>MCRNLKPYDITPEQWGLINILFRKDGISQKELSEKSFKDQPTITRILDNLEAKGMIERKINREDRRTFMIFLTNEGRDLRDKLLPIAEKTLQKVLTGFKEEEIEQLKIWLNKIYNNLI</sequence>
<organism evidence="5 6">
    <name type="scientific">Pelotomaculum isophthalicicum JI</name>
    <dbReference type="NCBI Taxonomy" id="947010"/>
    <lineage>
        <taxon>Bacteria</taxon>
        <taxon>Bacillati</taxon>
        <taxon>Bacillota</taxon>
        <taxon>Clostridia</taxon>
        <taxon>Eubacteriales</taxon>
        <taxon>Desulfotomaculaceae</taxon>
        <taxon>Pelotomaculum</taxon>
    </lineage>
</organism>
<dbReference type="PROSITE" id="PS50995">
    <property type="entry name" value="HTH_MARR_2"/>
    <property type="match status" value="1"/>
</dbReference>
<dbReference type="GO" id="GO:0003700">
    <property type="term" value="F:DNA-binding transcription factor activity"/>
    <property type="evidence" value="ECO:0007669"/>
    <property type="project" value="InterPro"/>
</dbReference>
<feature type="domain" description="HTH marR-type" evidence="4">
    <location>
        <begin position="1"/>
        <end position="115"/>
    </location>
</feature>
<keyword evidence="6" id="KW-1185">Reference proteome</keyword>
<name>A0A9X4JTH9_9FIRM</name>
<evidence type="ECO:0000259" key="4">
    <source>
        <dbReference type="PROSITE" id="PS50995"/>
    </source>
</evidence>
<dbReference type="Pfam" id="PF01047">
    <property type="entry name" value="MarR"/>
    <property type="match status" value="1"/>
</dbReference>
<dbReference type="PANTHER" id="PTHR42756">
    <property type="entry name" value="TRANSCRIPTIONAL REGULATOR, MARR"/>
    <property type="match status" value="1"/>
</dbReference>
<evidence type="ECO:0000256" key="1">
    <source>
        <dbReference type="ARBA" id="ARBA00023015"/>
    </source>
</evidence>
<keyword evidence="1" id="KW-0805">Transcription regulation</keyword>
<dbReference type="RefSeq" id="WP_277444199.1">
    <property type="nucleotide sequence ID" value="NZ_JAKOAV010000019.1"/>
</dbReference>
<evidence type="ECO:0000256" key="2">
    <source>
        <dbReference type="ARBA" id="ARBA00023125"/>
    </source>
</evidence>
<reference evidence="5" key="1">
    <citation type="submission" date="2022-02" db="EMBL/GenBank/DDBJ databases">
        <authorList>
            <person name="Leng L."/>
        </authorList>
    </citation>
    <scope>NUCLEOTIDE SEQUENCE</scope>
    <source>
        <strain evidence="5">JI</strain>
    </source>
</reference>
<evidence type="ECO:0000313" key="5">
    <source>
        <dbReference type="EMBL" id="MDF9408799.1"/>
    </source>
</evidence>
<dbReference type="InterPro" id="IPR000835">
    <property type="entry name" value="HTH_MarR-typ"/>
</dbReference>
<protein>
    <submittedName>
        <fullName evidence="5">MarR family transcriptional regulator</fullName>
    </submittedName>
</protein>
<gene>
    <name evidence="5" type="ORF">L7E55_10605</name>
</gene>
<evidence type="ECO:0000256" key="3">
    <source>
        <dbReference type="ARBA" id="ARBA00023163"/>
    </source>
</evidence>
<keyword evidence="2" id="KW-0238">DNA-binding</keyword>
<dbReference type="InterPro" id="IPR036388">
    <property type="entry name" value="WH-like_DNA-bd_sf"/>
</dbReference>
<comment type="caution">
    <text evidence="5">The sequence shown here is derived from an EMBL/GenBank/DDBJ whole genome shotgun (WGS) entry which is preliminary data.</text>
</comment>
<dbReference type="AlphaFoldDB" id="A0A9X4JTH9"/>
<keyword evidence="3" id="KW-0804">Transcription</keyword>